<protein>
    <recommendedName>
        <fullName evidence="1">DUF6265 domain-containing protein</fullName>
    </recommendedName>
</protein>
<sequence length="156" mass="16857">MSLLPALAAALLTTTAPDPVAGLGWMSGYWLDCSDGREASETWSDPRVGLMAGHAVTVSPQGRVGFELAFITTLPDGVAVYVVKPSGQDEVRFALTEQGEDFVVFSNPDNDFPTHIRYERDGEGLRARIDGEIAGTPRSVEWRFDAAPLNSRCPSD</sequence>
<evidence type="ECO:0000259" key="1">
    <source>
        <dbReference type="Pfam" id="PF19780"/>
    </source>
</evidence>
<gene>
    <name evidence="2" type="ORF">FHS65_002366</name>
</gene>
<organism evidence="2 3">
    <name type="scientific">Brevundimonas halotolerans</name>
    <dbReference type="NCBI Taxonomy" id="69670"/>
    <lineage>
        <taxon>Bacteria</taxon>
        <taxon>Pseudomonadati</taxon>
        <taxon>Pseudomonadota</taxon>
        <taxon>Alphaproteobacteria</taxon>
        <taxon>Caulobacterales</taxon>
        <taxon>Caulobacteraceae</taxon>
        <taxon>Brevundimonas</taxon>
    </lineage>
</organism>
<accession>A0A7W9A5J8</accession>
<keyword evidence="3" id="KW-1185">Reference proteome</keyword>
<feature type="domain" description="DUF6265" evidence="1">
    <location>
        <begin position="25"/>
        <end position="130"/>
    </location>
</feature>
<evidence type="ECO:0000313" key="2">
    <source>
        <dbReference type="EMBL" id="MBB5661603.1"/>
    </source>
</evidence>
<dbReference type="Pfam" id="PF19780">
    <property type="entry name" value="DUF6265"/>
    <property type="match status" value="1"/>
</dbReference>
<dbReference type="RefSeq" id="WP_123285955.1">
    <property type="nucleotide sequence ID" value="NZ_JACIJB010000012.1"/>
</dbReference>
<dbReference type="OrthoDB" id="5382295at2"/>
<dbReference type="AlphaFoldDB" id="A0A7W9A5J8"/>
<evidence type="ECO:0000313" key="3">
    <source>
        <dbReference type="Proteomes" id="UP000548978"/>
    </source>
</evidence>
<dbReference type="EMBL" id="JACIJB010000012">
    <property type="protein sequence ID" value="MBB5661603.1"/>
    <property type="molecule type" value="Genomic_DNA"/>
</dbReference>
<name>A0A7W9A5J8_9CAUL</name>
<reference evidence="2 3" key="1">
    <citation type="submission" date="2020-08" db="EMBL/GenBank/DDBJ databases">
        <title>Genomic Encyclopedia of Type Strains, Phase IV (KMG-IV): sequencing the most valuable type-strain genomes for metagenomic binning, comparative biology and taxonomic classification.</title>
        <authorList>
            <person name="Goeker M."/>
        </authorList>
    </citation>
    <scope>NUCLEOTIDE SEQUENCE [LARGE SCALE GENOMIC DNA]</scope>
    <source>
        <strain evidence="2 3">DSM 24448</strain>
    </source>
</reference>
<proteinExistence type="predicted"/>
<dbReference type="Proteomes" id="UP000548978">
    <property type="component" value="Unassembled WGS sequence"/>
</dbReference>
<dbReference type="InterPro" id="IPR046232">
    <property type="entry name" value="DUF6265"/>
</dbReference>
<comment type="caution">
    <text evidence="2">The sequence shown here is derived from an EMBL/GenBank/DDBJ whole genome shotgun (WGS) entry which is preliminary data.</text>
</comment>